<sequence>MSKTNENQEIEKELKILRNEFETLQNDKPKQTFFKFFAQIKPINFQILQYLIENGENFIYFHLSPLHYLCSNPSLNEEMMRILIEKGANFIASSYQHKKPIENCSNILKKYYESSPSFAQDFQHFFQKKEFCDSKILNFPVHKLILSNRLSISTEKLQNILRKYSEKEQERILLWIYSGTFKKIPDQPKKDKNFHDKNERKEEDRISILGEIGITNPRRRYFHEDLAKLYTQEETKDFTIEVEGKEIKAHKLILQVRSQTFRNMFISVNDDSNRTKDFSGKSFDSLNLFIKFLYTDKITDEDYNENIQKHGESFDFDFEFFLDYFELNPKSTLLYYQEKFLKK</sequence>
<proteinExistence type="predicted"/>
<protein>
    <submittedName>
        <fullName evidence="2">Btb/poz domain-containing protein</fullName>
    </submittedName>
</protein>
<dbReference type="Gene3D" id="3.30.710.10">
    <property type="entry name" value="Potassium Channel Kv1.1, Chain A"/>
    <property type="match status" value="1"/>
</dbReference>
<dbReference type="AlphaFoldDB" id="A0A9Q0RCA4"/>
<dbReference type="CDD" id="cd18186">
    <property type="entry name" value="BTB_POZ_ZBTB_KLHL-like"/>
    <property type="match status" value="1"/>
</dbReference>
<dbReference type="InterPro" id="IPR000210">
    <property type="entry name" value="BTB/POZ_dom"/>
</dbReference>
<evidence type="ECO:0000313" key="3">
    <source>
        <dbReference type="Proteomes" id="UP001149090"/>
    </source>
</evidence>
<comment type="caution">
    <text evidence="2">The sequence shown here is derived from an EMBL/GenBank/DDBJ whole genome shotgun (WGS) entry which is preliminary data.</text>
</comment>
<dbReference type="SUPFAM" id="SSF54695">
    <property type="entry name" value="POZ domain"/>
    <property type="match status" value="1"/>
</dbReference>
<dbReference type="InterPro" id="IPR051481">
    <property type="entry name" value="BTB-POZ/Galectin-3-binding"/>
</dbReference>
<organism evidence="2 3">
    <name type="scientific">Anaeramoeba ignava</name>
    <name type="common">Anaerobic marine amoeba</name>
    <dbReference type="NCBI Taxonomy" id="1746090"/>
    <lineage>
        <taxon>Eukaryota</taxon>
        <taxon>Metamonada</taxon>
        <taxon>Anaeramoebidae</taxon>
        <taxon>Anaeramoeba</taxon>
    </lineage>
</organism>
<gene>
    <name evidence="2" type="ORF">M0811_00967</name>
</gene>
<dbReference type="InterPro" id="IPR011333">
    <property type="entry name" value="SKP1/BTB/POZ_sf"/>
</dbReference>
<dbReference type="Pfam" id="PF00651">
    <property type="entry name" value="BTB"/>
    <property type="match status" value="1"/>
</dbReference>
<keyword evidence="3" id="KW-1185">Reference proteome</keyword>
<name>A0A9Q0RCA4_ANAIG</name>
<evidence type="ECO:0000313" key="2">
    <source>
        <dbReference type="EMBL" id="KAJ5074338.1"/>
    </source>
</evidence>
<accession>A0A9Q0RCA4</accession>
<dbReference type="OrthoDB" id="2311693at2759"/>
<reference evidence="2" key="1">
    <citation type="submission" date="2022-10" db="EMBL/GenBank/DDBJ databases">
        <title>Novel sulphate-reducing endosymbionts in the free-living metamonad Anaeramoeba.</title>
        <authorList>
            <person name="Jerlstrom-Hultqvist J."/>
            <person name="Cepicka I."/>
            <person name="Gallot-Lavallee L."/>
            <person name="Salas-Leiva D."/>
            <person name="Curtis B.A."/>
            <person name="Zahonova K."/>
            <person name="Pipaliya S."/>
            <person name="Dacks J."/>
            <person name="Roger A.J."/>
        </authorList>
    </citation>
    <scope>NUCLEOTIDE SEQUENCE</scope>
    <source>
        <strain evidence="2">BMAN</strain>
    </source>
</reference>
<evidence type="ECO:0000259" key="1">
    <source>
        <dbReference type="PROSITE" id="PS50097"/>
    </source>
</evidence>
<dbReference type="PANTHER" id="PTHR24410">
    <property type="entry name" value="HL07962P-RELATED"/>
    <property type="match status" value="1"/>
</dbReference>
<dbReference type="PANTHER" id="PTHR24410:SF23">
    <property type="entry name" value="BTB DOMAIN-CONTAINING PROTEIN-RELATED"/>
    <property type="match status" value="1"/>
</dbReference>
<feature type="domain" description="BTB" evidence="1">
    <location>
        <begin position="236"/>
        <end position="302"/>
    </location>
</feature>
<dbReference type="EMBL" id="JAPDFW010000070">
    <property type="protein sequence ID" value="KAJ5074338.1"/>
    <property type="molecule type" value="Genomic_DNA"/>
</dbReference>
<dbReference type="Proteomes" id="UP001149090">
    <property type="component" value="Unassembled WGS sequence"/>
</dbReference>
<dbReference type="SMART" id="SM00225">
    <property type="entry name" value="BTB"/>
    <property type="match status" value="1"/>
</dbReference>
<dbReference type="PROSITE" id="PS50097">
    <property type="entry name" value="BTB"/>
    <property type="match status" value="1"/>
</dbReference>